<dbReference type="SMART" id="SM00382">
    <property type="entry name" value="AAA"/>
    <property type="match status" value="1"/>
</dbReference>
<evidence type="ECO:0000256" key="8">
    <source>
        <dbReference type="ARBA" id="ARBA00023016"/>
    </source>
</evidence>
<evidence type="ECO:0000313" key="11">
    <source>
        <dbReference type="EMBL" id="VFU18666.1"/>
    </source>
</evidence>
<dbReference type="CDD" id="cd19500">
    <property type="entry name" value="RecA-like_Lon"/>
    <property type="match status" value="1"/>
</dbReference>
<evidence type="ECO:0000256" key="6">
    <source>
        <dbReference type="ARBA" id="ARBA00022825"/>
    </source>
</evidence>
<sequence length="767" mass="86364">MRAAVSENVYPLLVLSDIVVFPHTIIPLLIESEKTAVWVSASFEAKEDIIVCCRKHPDAPVASEQDIHRMGVRAHILQLIQLPDGTLKVFIEGKSRQRITRIFQHDDMLLAEVEPVADVILEERKAEALKRLLVETFQEYCESYNIDIHPDMIAKIRSQDDPGFVSDIIVSYMDLKTDIKQEILEENTIDLRLSRIYDHIQGELDIARIQTSLKEQVRQRNKASRKNLQQEQTQKMAMDSMDDEVAYLERQIRCKNMPQHARDKAMGEIKRLRMMPPMSAEATVIRNYVDWFIALPWNEMSEDKTDILMAEEILNQDHFGLDKVKDRILEYLAVQQLVGSMKGPILCLVGPPGVGKTSLGKSIARATGRKFVRVSLGGVRDEAEIKGHRRTYIGAMPGKIVQGLRQAGTSNPVFLLDEVDKMSVDFRGDPSAALLEVLDPEQNSAFCDHYMDIEYDVSKVMFITTANTSYSIPAPLMDRMEVIRIEGYTSHEKHQIARDFLIPKQIRLHGLEGKKVTFTKKAIDAIIHEYTREAGVRNLEKEISSILRKVVKEIVSQKNIKSTRITQSRVYEYLGVPRYRRSNRRESDYVGLVNGLAWTEVGGTLLTVETTVMPGKGKLLLTGKLGEVMQESAQAGMSYVRSRAKDFGLDADFYDKIDIHVHVPEGAVPKDGPSAGITMAASIVSALTKRSARARVAMTGELTLGGRILPVGGVKEKLLAAKEAGMKEVLIPLENEKDLKDTPREILKGLEVHMVEHMDEIIAYALN</sequence>
<dbReference type="InterPro" id="IPR054594">
    <property type="entry name" value="Lon_lid"/>
</dbReference>
<dbReference type="NCBIfam" id="TIGR00763">
    <property type="entry name" value="lon"/>
    <property type="match status" value="1"/>
</dbReference>
<dbReference type="Pfam" id="PF05362">
    <property type="entry name" value="Lon_C"/>
    <property type="match status" value="1"/>
</dbReference>
<feature type="domain" description="Lon N-terminal" evidence="10">
    <location>
        <begin position="10"/>
        <end position="204"/>
    </location>
</feature>
<protein>
    <submittedName>
        <fullName evidence="11">DNA-binding ATP-dependent protease La</fullName>
        <ecNumber evidence="11">3.4.21.53</ecNumber>
    </submittedName>
</protein>
<evidence type="ECO:0000256" key="3">
    <source>
        <dbReference type="ARBA" id="ARBA00022670"/>
    </source>
</evidence>
<dbReference type="PRINTS" id="PR00830">
    <property type="entry name" value="ENDOLAPTASE"/>
</dbReference>
<evidence type="ECO:0000259" key="9">
    <source>
        <dbReference type="PROSITE" id="PS51786"/>
    </source>
</evidence>
<dbReference type="GO" id="GO:0030163">
    <property type="term" value="P:protein catabolic process"/>
    <property type="evidence" value="ECO:0007669"/>
    <property type="project" value="InterPro"/>
</dbReference>
<dbReference type="Pfam" id="PF02190">
    <property type="entry name" value="LON_substr_bdg"/>
    <property type="match status" value="1"/>
</dbReference>
<dbReference type="AlphaFoldDB" id="A0A485M568"/>
<dbReference type="Pfam" id="PF22667">
    <property type="entry name" value="Lon_lid"/>
    <property type="match status" value="1"/>
</dbReference>
<dbReference type="FunFam" id="3.40.50.300:FF:000382">
    <property type="entry name" value="Lon protease homolog 2, peroxisomal"/>
    <property type="match status" value="1"/>
</dbReference>
<dbReference type="GO" id="GO:0016887">
    <property type="term" value="F:ATP hydrolysis activity"/>
    <property type="evidence" value="ECO:0007669"/>
    <property type="project" value="InterPro"/>
</dbReference>
<reference evidence="11" key="1">
    <citation type="submission" date="2019-03" db="EMBL/GenBank/DDBJ databases">
        <authorList>
            <person name="Hao L."/>
        </authorList>
    </citation>
    <scope>NUCLEOTIDE SEQUENCE</scope>
</reference>
<evidence type="ECO:0000256" key="1">
    <source>
        <dbReference type="ARBA" id="ARBA00004496"/>
    </source>
</evidence>
<dbReference type="Gene3D" id="3.40.50.300">
    <property type="entry name" value="P-loop containing nucleotide triphosphate hydrolases"/>
    <property type="match status" value="1"/>
</dbReference>
<dbReference type="GO" id="GO:0006508">
    <property type="term" value="P:proteolysis"/>
    <property type="evidence" value="ECO:0007669"/>
    <property type="project" value="UniProtKB-KW"/>
</dbReference>
<dbReference type="InterPro" id="IPR027543">
    <property type="entry name" value="Lon_bac"/>
</dbReference>
<evidence type="ECO:0000256" key="7">
    <source>
        <dbReference type="ARBA" id="ARBA00022840"/>
    </source>
</evidence>
<keyword evidence="4" id="KW-0547">Nucleotide-binding</keyword>
<dbReference type="Gene3D" id="1.20.5.5270">
    <property type="match status" value="1"/>
</dbReference>
<dbReference type="InterPro" id="IPR003959">
    <property type="entry name" value="ATPase_AAA_core"/>
</dbReference>
<keyword evidence="5 11" id="KW-0378">Hydrolase</keyword>
<dbReference type="InterPro" id="IPR008268">
    <property type="entry name" value="Peptidase_S16_AS"/>
</dbReference>
<evidence type="ECO:0000256" key="4">
    <source>
        <dbReference type="ARBA" id="ARBA00022741"/>
    </source>
</evidence>
<evidence type="ECO:0000259" key="10">
    <source>
        <dbReference type="PROSITE" id="PS51787"/>
    </source>
</evidence>
<dbReference type="SMART" id="SM00464">
    <property type="entry name" value="LON"/>
    <property type="match status" value="1"/>
</dbReference>
<dbReference type="InterPro" id="IPR027065">
    <property type="entry name" value="Lon_Prtase"/>
</dbReference>
<feature type="domain" description="Lon proteolytic" evidence="9">
    <location>
        <begin position="587"/>
        <end position="767"/>
    </location>
</feature>
<dbReference type="GO" id="GO:0004252">
    <property type="term" value="F:serine-type endopeptidase activity"/>
    <property type="evidence" value="ECO:0007669"/>
    <property type="project" value="UniProtKB-EC"/>
</dbReference>
<keyword evidence="2" id="KW-0963">Cytoplasm</keyword>
<accession>A0A485M568</accession>
<dbReference type="SUPFAM" id="SSF54211">
    <property type="entry name" value="Ribosomal protein S5 domain 2-like"/>
    <property type="match status" value="1"/>
</dbReference>
<dbReference type="GO" id="GO:0043565">
    <property type="term" value="F:sequence-specific DNA binding"/>
    <property type="evidence" value="ECO:0007669"/>
    <property type="project" value="InterPro"/>
</dbReference>
<keyword evidence="7" id="KW-0067">ATP-binding</keyword>
<dbReference type="PIRSF" id="PIRSF001174">
    <property type="entry name" value="Lon_proteas"/>
    <property type="match status" value="1"/>
</dbReference>
<dbReference type="InterPro" id="IPR015947">
    <property type="entry name" value="PUA-like_sf"/>
</dbReference>
<dbReference type="Gene3D" id="3.30.230.10">
    <property type="match status" value="1"/>
</dbReference>
<gene>
    <name evidence="11" type="primary">lon</name>
    <name evidence="11" type="ORF">SCFA_890011</name>
</gene>
<dbReference type="FunFam" id="1.20.5.5270:FF:000002">
    <property type="entry name" value="Lon protease homolog"/>
    <property type="match status" value="1"/>
</dbReference>
<comment type="subcellular location">
    <subcellularLocation>
        <location evidence="1">Cytoplasm</location>
    </subcellularLocation>
</comment>
<dbReference type="PANTHER" id="PTHR10046">
    <property type="entry name" value="ATP DEPENDENT LON PROTEASE FAMILY MEMBER"/>
    <property type="match status" value="1"/>
</dbReference>
<name>A0A485M568_9ZZZZ</name>
<dbReference type="GO" id="GO:0005737">
    <property type="term" value="C:cytoplasm"/>
    <property type="evidence" value="ECO:0007669"/>
    <property type="project" value="UniProtKB-SubCell"/>
</dbReference>
<dbReference type="InterPro" id="IPR020568">
    <property type="entry name" value="Ribosomal_Su5_D2-typ_SF"/>
</dbReference>
<dbReference type="Gene3D" id="1.20.58.1480">
    <property type="match status" value="1"/>
</dbReference>
<dbReference type="PROSITE" id="PS01046">
    <property type="entry name" value="LON_SER"/>
    <property type="match status" value="1"/>
</dbReference>
<dbReference type="InterPro" id="IPR004815">
    <property type="entry name" value="Lon_bac/euk-typ"/>
</dbReference>
<keyword evidence="11" id="KW-0238">DNA-binding</keyword>
<dbReference type="Gene3D" id="2.30.130.40">
    <property type="entry name" value="LON domain-like"/>
    <property type="match status" value="1"/>
</dbReference>
<evidence type="ECO:0000256" key="5">
    <source>
        <dbReference type="ARBA" id="ARBA00022801"/>
    </source>
</evidence>
<dbReference type="PROSITE" id="PS51786">
    <property type="entry name" value="LON_PROTEOLYTIC"/>
    <property type="match status" value="1"/>
</dbReference>
<dbReference type="SUPFAM" id="SSF88697">
    <property type="entry name" value="PUA domain-like"/>
    <property type="match status" value="1"/>
</dbReference>
<dbReference type="GO" id="GO:0004176">
    <property type="term" value="F:ATP-dependent peptidase activity"/>
    <property type="evidence" value="ECO:0007669"/>
    <property type="project" value="InterPro"/>
</dbReference>
<dbReference type="InterPro" id="IPR008269">
    <property type="entry name" value="Lon_proteolytic"/>
</dbReference>
<dbReference type="HAMAP" id="MF_01973">
    <property type="entry name" value="lon_bact"/>
    <property type="match status" value="1"/>
</dbReference>
<keyword evidence="8" id="KW-0346">Stress response</keyword>
<dbReference type="SUPFAM" id="SSF52540">
    <property type="entry name" value="P-loop containing nucleoside triphosphate hydrolases"/>
    <property type="match status" value="1"/>
</dbReference>
<dbReference type="EMBL" id="CAADRM010000157">
    <property type="protein sequence ID" value="VFU18666.1"/>
    <property type="molecule type" value="Genomic_DNA"/>
</dbReference>
<dbReference type="EC" id="3.4.21.53" evidence="11"/>
<dbReference type="Pfam" id="PF00004">
    <property type="entry name" value="AAA"/>
    <property type="match status" value="1"/>
</dbReference>
<dbReference type="Gene3D" id="1.10.8.60">
    <property type="match status" value="1"/>
</dbReference>
<keyword evidence="6" id="KW-0720">Serine protease</keyword>
<proteinExistence type="inferred from homology"/>
<organism evidence="11">
    <name type="scientific">anaerobic digester metagenome</name>
    <dbReference type="NCBI Taxonomy" id="1263854"/>
    <lineage>
        <taxon>unclassified sequences</taxon>
        <taxon>metagenomes</taxon>
        <taxon>ecological metagenomes</taxon>
    </lineage>
</organism>
<dbReference type="PROSITE" id="PS51787">
    <property type="entry name" value="LON_N"/>
    <property type="match status" value="1"/>
</dbReference>
<dbReference type="InterPro" id="IPR046336">
    <property type="entry name" value="Lon_prtase_N_sf"/>
</dbReference>
<dbReference type="InterPro" id="IPR003593">
    <property type="entry name" value="AAA+_ATPase"/>
</dbReference>
<dbReference type="InterPro" id="IPR003111">
    <property type="entry name" value="Lon_prtase_N"/>
</dbReference>
<dbReference type="InterPro" id="IPR014721">
    <property type="entry name" value="Ribsml_uS5_D2-typ_fold_subgr"/>
</dbReference>
<evidence type="ECO:0000256" key="2">
    <source>
        <dbReference type="ARBA" id="ARBA00022490"/>
    </source>
</evidence>
<dbReference type="GO" id="GO:0005524">
    <property type="term" value="F:ATP binding"/>
    <property type="evidence" value="ECO:0007669"/>
    <property type="project" value="UniProtKB-KW"/>
</dbReference>
<dbReference type="InterPro" id="IPR027417">
    <property type="entry name" value="P-loop_NTPase"/>
</dbReference>
<keyword evidence="3 11" id="KW-0645">Protease</keyword>